<dbReference type="Proteomes" id="UP000824540">
    <property type="component" value="Unassembled WGS sequence"/>
</dbReference>
<reference evidence="2" key="1">
    <citation type="thesis" date="2021" institute="BYU ScholarsArchive" country="Provo, UT, USA">
        <title>Applications of and Algorithms for Genome Assembly and Genomic Analyses with an Emphasis on Marine Teleosts.</title>
        <authorList>
            <person name="Pickett B.D."/>
        </authorList>
    </citation>
    <scope>NUCLEOTIDE SEQUENCE</scope>
    <source>
        <strain evidence="2">HI-2016</strain>
    </source>
</reference>
<dbReference type="PANTHER" id="PTHR21557">
    <property type="entry name" value="CORDON-BLEU"/>
    <property type="match status" value="1"/>
</dbReference>
<name>A0A8T2NMI4_9TELE</name>
<protein>
    <submittedName>
        <fullName evidence="2">Uncharacterized protein</fullName>
    </submittedName>
</protein>
<dbReference type="PANTHER" id="PTHR21557:SF2">
    <property type="entry name" value="CORDON-BLEU PROTEIN-LIKE 1"/>
    <property type="match status" value="1"/>
</dbReference>
<dbReference type="GO" id="GO:0003785">
    <property type="term" value="F:actin monomer binding"/>
    <property type="evidence" value="ECO:0007669"/>
    <property type="project" value="InterPro"/>
</dbReference>
<sequence>MTQAAMPSLKIDERQSPSPTHSQGPGQPETVPMDQKENLIDKELTLTVVLPGGAEKTTTVPGSLPLRGEQWSGNGFLMSRSTQQVVLFRSTDHHCI</sequence>
<evidence type="ECO:0000313" key="2">
    <source>
        <dbReference type="EMBL" id="KAG9340866.1"/>
    </source>
</evidence>
<organism evidence="2 3">
    <name type="scientific">Albula glossodonta</name>
    <name type="common">roundjaw bonefish</name>
    <dbReference type="NCBI Taxonomy" id="121402"/>
    <lineage>
        <taxon>Eukaryota</taxon>
        <taxon>Metazoa</taxon>
        <taxon>Chordata</taxon>
        <taxon>Craniata</taxon>
        <taxon>Vertebrata</taxon>
        <taxon>Euteleostomi</taxon>
        <taxon>Actinopterygii</taxon>
        <taxon>Neopterygii</taxon>
        <taxon>Teleostei</taxon>
        <taxon>Albuliformes</taxon>
        <taxon>Albulidae</taxon>
        <taxon>Albula</taxon>
    </lineage>
</organism>
<keyword evidence="3" id="KW-1185">Reference proteome</keyword>
<gene>
    <name evidence="2" type="ORF">JZ751_020059</name>
</gene>
<dbReference type="InterPro" id="IPR039895">
    <property type="entry name" value="COBL-like"/>
</dbReference>
<dbReference type="AlphaFoldDB" id="A0A8T2NMI4"/>
<feature type="region of interest" description="Disordered" evidence="1">
    <location>
        <begin position="1"/>
        <end position="37"/>
    </location>
</feature>
<accession>A0A8T2NMI4</accession>
<evidence type="ECO:0000256" key="1">
    <source>
        <dbReference type="SAM" id="MobiDB-lite"/>
    </source>
</evidence>
<evidence type="ECO:0000313" key="3">
    <source>
        <dbReference type="Proteomes" id="UP000824540"/>
    </source>
</evidence>
<proteinExistence type="predicted"/>
<feature type="compositionally biased region" description="Polar residues" evidence="1">
    <location>
        <begin position="16"/>
        <end position="25"/>
    </location>
</feature>
<dbReference type="OrthoDB" id="8882621at2759"/>
<comment type="caution">
    <text evidence="2">The sequence shown here is derived from an EMBL/GenBank/DDBJ whole genome shotgun (WGS) entry which is preliminary data.</text>
</comment>
<dbReference type="EMBL" id="JAFBMS010000039">
    <property type="protein sequence ID" value="KAG9340866.1"/>
    <property type="molecule type" value="Genomic_DNA"/>
</dbReference>